<reference evidence="1 2" key="1">
    <citation type="submission" date="2018-12" db="EMBL/GenBank/DDBJ databases">
        <title>Genome Sequence of Candidatus Viridilinea halotolerans isolated from saline sulfide-rich spring.</title>
        <authorList>
            <person name="Grouzdev D.S."/>
            <person name="Burganskaya E.I."/>
            <person name="Krutkina M.S."/>
            <person name="Sukhacheva M.V."/>
            <person name="Gorlenko V.M."/>
        </authorList>
    </citation>
    <scope>NUCLEOTIDE SEQUENCE [LARGE SCALE GENOMIC DNA]</scope>
    <source>
        <strain evidence="1">Chok-6</strain>
    </source>
</reference>
<dbReference type="EMBL" id="RSAS01000409">
    <property type="protein sequence ID" value="RRR72137.1"/>
    <property type="molecule type" value="Genomic_DNA"/>
</dbReference>
<sequence>MSDFDATSRYAHLITLSHEYQELIDSTEMGGLETEEIRYLNGQRSVLHDQIMEEMMRLGMHFTDRGDAMRKAIKLARWQK</sequence>
<gene>
    <name evidence="1" type="ORF">EI684_10510</name>
</gene>
<evidence type="ECO:0000313" key="1">
    <source>
        <dbReference type="EMBL" id="RRR72137.1"/>
    </source>
</evidence>
<accession>A0A426U042</accession>
<protein>
    <submittedName>
        <fullName evidence="1">Uncharacterized protein</fullName>
    </submittedName>
</protein>
<dbReference type="AlphaFoldDB" id="A0A426U042"/>
<organism evidence="1 2">
    <name type="scientific">Candidatus Viridilinea halotolerans</name>
    <dbReference type="NCBI Taxonomy" id="2491704"/>
    <lineage>
        <taxon>Bacteria</taxon>
        <taxon>Bacillati</taxon>
        <taxon>Chloroflexota</taxon>
        <taxon>Chloroflexia</taxon>
        <taxon>Chloroflexales</taxon>
        <taxon>Chloroflexineae</taxon>
        <taxon>Oscillochloridaceae</taxon>
        <taxon>Candidatus Viridilinea</taxon>
    </lineage>
</organism>
<name>A0A426U042_9CHLR</name>
<evidence type="ECO:0000313" key="2">
    <source>
        <dbReference type="Proteomes" id="UP000280307"/>
    </source>
</evidence>
<dbReference type="Proteomes" id="UP000280307">
    <property type="component" value="Unassembled WGS sequence"/>
</dbReference>
<proteinExistence type="predicted"/>
<comment type="caution">
    <text evidence="1">The sequence shown here is derived from an EMBL/GenBank/DDBJ whole genome shotgun (WGS) entry which is preliminary data.</text>
</comment>